<feature type="transmembrane region" description="Helical" evidence="8">
    <location>
        <begin position="923"/>
        <end position="943"/>
    </location>
</feature>
<evidence type="ECO:0000256" key="4">
    <source>
        <dbReference type="ARBA" id="ARBA00022475"/>
    </source>
</evidence>
<dbReference type="PANTHER" id="PTHR32063">
    <property type="match status" value="1"/>
</dbReference>
<feature type="transmembrane region" description="Helical" evidence="8">
    <location>
        <begin position="978"/>
        <end position="998"/>
    </location>
</feature>
<sequence length="1037" mass="112594">MIRALIHWSVHNRPLVLLASTLLLVLGLFSLKQTPVDAIPDLSDVQVIVKTRYPGQAPQVVQDQVTYPLTTAMLAVPGAKTVRGFSFFGDSFVYVLFEEDTDLYWARSRVLEYLNQVSGQLPETASPELGPDATGVGWVFNYALIDRTGQHDIEALTRLQNWFLKYELQSVAGVSEVATVGGMDRQYQVEVQPEMLRAYAIPLAQVATAIRRANGETGASVIEMAEAEYMVRTTGYIESLDDLRAVPLGVSEQGTALTLGDIAEVSLRPTMRRGIAELNGEGEVVGGIVVMRSGENAAAVIERVKERLRYLSNSLPDGVEVVTTYDRSGLIFSAVKNLYQKLGEELLVVVLVCAVFLFHLRSALVVLVSLPLGILGAFVIMNLQGINANIMSLGGVAIAIGAMVDGAVVMIENLHRHLQGQDHKSLSKARRWEIVAQSAAEVGPALFFSLLIITVSFLPVFALGAQEGKLFSPLAYTKTYAMASAAGLAVTLVPVLLGYCVRGRIRTERSNPVSRMLVGLYRPVLSAALRYPKATVFSALLVMLAGVYPATQLGSEFMPPLDEGDLMYMPTTYAGLSVGEARQLLQQTDRLIKTLPEVETVFGKIGRADTATDPAPLTMIETVIQFKPKSQWRAGMDMAGIKAELNRLIDFPGLTNAWVMPIKTRIDMLSTGLKTPVGIKIAGPELAVIQRLGAELETILREVPGTESAYAERVSGGRYITIDIQRQAAARYGLNIADVQELVRTAIGGETLTQTVQGEARYPVSLRFPQHYRDSPEAIANLPIVTPTGVTLALGDIAQVIVEDGPPMIKSENARLNGWVYVDTQGDIGRYVERAQAAVARSLELPAGYSLSWGGQYESMQRAAQRLTLVVPVTLVVIVFLLYLNFRQFMPVAIILVTLPFSLVGGIALMSLLGYYWSVAVAMGFIALAGVAVEIGVLMLVYLELAYRQKRSHSDDVLSRGELLEAVKEGALLRLRPIVMTAATLFAGLLPIMFGAGSGSQIMQRIAAPMIGGTLSTLILTLVVLPAVYLLWRGKES</sequence>
<gene>
    <name evidence="9" type="ORF">QWI16_07230</name>
</gene>
<dbReference type="Gene3D" id="3.30.70.1430">
    <property type="entry name" value="Multidrug efflux transporter AcrB pore domain"/>
    <property type="match status" value="2"/>
</dbReference>
<name>A0ABT8TCZ6_9GAMM</name>
<dbReference type="PRINTS" id="PR00702">
    <property type="entry name" value="ACRIFLAVINRP"/>
</dbReference>
<evidence type="ECO:0000256" key="2">
    <source>
        <dbReference type="ARBA" id="ARBA00010942"/>
    </source>
</evidence>
<keyword evidence="5 8" id="KW-0812">Transmembrane</keyword>
<comment type="caution">
    <text evidence="9">The sequence shown here is derived from an EMBL/GenBank/DDBJ whole genome shotgun (WGS) entry which is preliminary data.</text>
</comment>
<keyword evidence="4" id="KW-1003">Cell membrane</keyword>
<feature type="transmembrane region" description="Helical" evidence="8">
    <location>
        <begin position="390"/>
        <end position="411"/>
    </location>
</feature>
<comment type="similarity">
    <text evidence="2">Belongs to the resistance-nodulation-cell division (RND) (TC 2.A.6) family.</text>
</comment>
<proteinExistence type="inferred from homology"/>
<evidence type="ECO:0000256" key="6">
    <source>
        <dbReference type="ARBA" id="ARBA00022989"/>
    </source>
</evidence>
<dbReference type="Gene3D" id="3.30.70.1440">
    <property type="entry name" value="Multidrug efflux transporter AcrB pore domain"/>
    <property type="match status" value="1"/>
</dbReference>
<keyword evidence="10" id="KW-1185">Reference proteome</keyword>
<feature type="transmembrane region" description="Helical" evidence="8">
    <location>
        <begin position="432"/>
        <end position="460"/>
    </location>
</feature>
<feature type="transmembrane region" description="Helical" evidence="8">
    <location>
        <begin position="1010"/>
        <end position="1032"/>
    </location>
</feature>
<feature type="transmembrane region" description="Helical" evidence="8">
    <location>
        <begin position="531"/>
        <end position="550"/>
    </location>
</feature>
<evidence type="ECO:0000313" key="10">
    <source>
        <dbReference type="Proteomes" id="UP001168380"/>
    </source>
</evidence>
<dbReference type="EMBL" id="JAULRT010000047">
    <property type="protein sequence ID" value="MDO3381965.1"/>
    <property type="molecule type" value="Genomic_DNA"/>
</dbReference>
<protein>
    <submittedName>
        <fullName evidence="9">CusA/CzcA family heavy metal efflux RND transporter</fullName>
    </submittedName>
</protein>
<evidence type="ECO:0000256" key="8">
    <source>
        <dbReference type="SAM" id="Phobius"/>
    </source>
</evidence>
<dbReference type="Proteomes" id="UP001168380">
    <property type="component" value="Unassembled WGS sequence"/>
</dbReference>
<dbReference type="SUPFAM" id="SSF82714">
    <property type="entry name" value="Multidrug efflux transporter AcrB TolC docking domain, DN and DC subdomains"/>
    <property type="match status" value="2"/>
</dbReference>
<organism evidence="9 10">
    <name type="scientific">Gilvimarinus algae</name>
    <dbReference type="NCBI Taxonomy" id="3058037"/>
    <lineage>
        <taxon>Bacteria</taxon>
        <taxon>Pseudomonadati</taxon>
        <taxon>Pseudomonadota</taxon>
        <taxon>Gammaproteobacteria</taxon>
        <taxon>Cellvibrionales</taxon>
        <taxon>Cellvibrionaceae</taxon>
        <taxon>Gilvimarinus</taxon>
    </lineage>
</organism>
<evidence type="ECO:0000256" key="5">
    <source>
        <dbReference type="ARBA" id="ARBA00022692"/>
    </source>
</evidence>
<comment type="subcellular location">
    <subcellularLocation>
        <location evidence="1">Cell membrane</location>
        <topology evidence="1">Multi-pass membrane protein</topology>
    </subcellularLocation>
</comment>
<dbReference type="PANTHER" id="PTHR32063:SF19">
    <property type="entry name" value="CATION EFFLUX SYSTEM PROTEIN CUSA"/>
    <property type="match status" value="1"/>
</dbReference>
<dbReference type="InterPro" id="IPR004763">
    <property type="entry name" value="CusA-like"/>
</dbReference>
<reference evidence="9" key="1">
    <citation type="submission" date="2023-07" db="EMBL/GenBank/DDBJ databases">
        <title>Gilvimarinus algae sp. nov., isolated from the surface of Kelp.</title>
        <authorList>
            <person name="Sun Y.Y."/>
            <person name="Gong Y."/>
            <person name="Du Z.J."/>
        </authorList>
    </citation>
    <scope>NUCLEOTIDE SEQUENCE</scope>
    <source>
        <strain evidence="9">SDUM040014</strain>
    </source>
</reference>
<dbReference type="InterPro" id="IPR027463">
    <property type="entry name" value="AcrB_DN_DC_subdom"/>
</dbReference>
<keyword evidence="7 8" id="KW-0472">Membrane</keyword>
<evidence type="ECO:0000256" key="7">
    <source>
        <dbReference type="ARBA" id="ARBA00023136"/>
    </source>
</evidence>
<keyword evidence="3" id="KW-0813">Transport</keyword>
<dbReference type="Gene3D" id="3.30.2090.10">
    <property type="entry name" value="Multidrug efflux transporter AcrB TolC docking domain, DN and DC subdomains"/>
    <property type="match status" value="2"/>
</dbReference>
<feature type="transmembrane region" description="Helical" evidence="8">
    <location>
        <begin position="867"/>
        <end position="886"/>
    </location>
</feature>
<dbReference type="SUPFAM" id="SSF82866">
    <property type="entry name" value="Multidrug efflux transporter AcrB transmembrane domain"/>
    <property type="match status" value="2"/>
</dbReference>
<evidence type="ECO:0000256" key="1">
    <source>
        <dbReference type="ARBA" id="ARBA00004651"/>
    </source>
</evidence>
<feature type="transmembrane region" description="Helical" evidence="8">
    <location>
        <begin position="338"/>
        <end position="357"/>
    </location>
</feature>
<dbReference type="InterPro" id="IPR001036">
    <property type="entry name" value="Acrflvin-R"/>
</dbReference>
<evidence type="ECO:0000256" key="3">
    <source>
        <dbReference type="ARBA" id="ARBA00022448"/>
    </source>
</evidence>
<feature type="transmembrane region" description="Helical" evidence="8">
    <location>
        <begin position="364"/>
        <end position="384"/>
    </location>
</feature>
<dbReference type="RefSeq" id="WP_302712118.1">
    <property type="nucleotide sequence ID" value="NZ_JAULRT010000047.1"/>
</dbReference>
<dbReference type="SUPFAM" id="SSF82693">
    <property type="entry name" value="Multidrug efflux transporter AcrB pore domain, PN1, PN2, PC1 and PC2 subdomains"/>
    <property type="match status" value="2"/>
</dbReference>
<evidence type="ECO:0000313" key="9">
    <source>
        <dbReference type="EMBL" id="MDO3381965.1"/>
    </source>
</evidence>
<keyword evidence="6 8" id="KW-1133">Transmembrane helix</keyword>
<feature type="transmembrane region" description="Helical" evidence="8">
    <location>
        <begin position="893"/>
        <end position="917"/>
    </location>
</feature>
<accession>A0ABT8TCZ6</accession>
<dbReference type="NCBIfam" id="TIGR00914">
    <property type="entry name" value="2A0601"/>
    <property type="match status" value="1"/>
</dbReference>
<dbReference type="Gene3D" id="1.20.1640.10">
    <property type="entry name" value="Multidrug efflux transporter AcrB transmembrane domain"/>
    <property type="match status" value="2"/>
</dbReference>
<feature type="transmembrane region" description="Helical" evidence="8">
    <location>
        <begin position="480"/>
        <end position="501"/>
    </location>
</feature>
<dbReference type="Gene3D" id="3.30.70.1320">
    <property type="entry name" value="Multidrug efflux transporter AcrB pore domain like"/>
    <property type="match status" value="1"/>
</dbReference>
<dbReference type="Pfam" id="PF00873">
    <property type="entry name" value="ACR_tran"/>
    <property type="match status" value="1"/>
</dbReference>